<evidence type="ECO:0000313" key="2">
    <source>
        <dbReference type="Proteomes" id="UP000087171"/>
    </source>
</evidence>
<dbReference type="KEGG" id="cam:101495212"/>
<evidence type="ECO:0000313" key="3">
    <source>
        <dbReference type="RefSeq" id="XP_004495262.1"/>
    </source>
</evidence>
<sequence length="254" mass="28233">MYPKVKKLRQEQLKVQKDEYDDVRDLGLKAFLSLSFHSPTSPVKDHKVVSMPFIVKVPKCYVPQVPIPRVPVTDDFGDCSFASDSSGSAGPEKDGDTDNESKVNIRSDFIPRVSVTEDFEDFSLISNLSGPGGLEKDGKSEKDGNSDDENKVNIRASSIQRPRAVVSSPENDILIGNRNKIGNGRQSALKNRTVLPNRHSQAQCKVKSHDTTDIPPDSRKCAEPKSKDKIDPVGKKKVHKGSIKTESLHRHWKF</sequence>
<reference evidence="3" key="2">
    <citation type="submission" date="2025-08" db="UniProtKB">
        <authorList>
            <consortium name="RefSeq"/>
        </authorList>
    </citation>
    <scope>IDENTIFICATION</scope>
    <source>
        <tissue evidence="3">Etiolated seedlings</tissue>
    </source>
</reference>
<dbReference type="PANTHER" id="PTHR38932">
    <property type="entry name" value="BNAC03G64660D PROTEIN"/>
    <property type="match status" value="1"/>
</dbReference>
<keyword evidence="2" id="KW-1185">Reference proteome</keyword>
<feature type="region of interest" description="Disordered" evidence="1">
    <location>
        <begin position="81"/>
        <end position="103"/>
    </location>
</feature>
<feature type="compositionally biased region" description="Basic and acidic residues" evidence="1">
    <location>
        <begin position="134"/>
        <end position="152"/>
    </location>
</feature>
<name>A0A1S2XX18_CICAR</name>
<dbReference type="Proteomes" id="UP000087171">
    <property type="component" value="Chromosome Ca4"/>
</dbReference>
<dbReference type="AlphaFoldDB" id="A0A1S2XX18"/>
<feature type="compositionally biased region" description="Basic and acidic residues" evidence="1">
    <location>
        <begin position="91"/>
        <end position="103"/>
    </location>
</feature>
<accession>A0A1S2XX18</accession>
<dbReference type="OrthoDB" id="1867172at2759"/>
<protein>
    <submittedName>
        <fullName evidence="3">Uncharacterized protein LOC101495212</fullName>
    </submittedName>
</protein>
<dbReference type="PANTHER" id="PTHR38932:SF1">
    <property type="entry name" value="DUF4005 DOMAIN-CONTAINING PROTEIN"/>
    <property type="match status" value="1"/>
</dbReference>
<evidence type="ECO:0000256" key="1">
    <source>
        <dbReference type="SAM" id="MobiDB-lite"/>
    </source>
</evidence>
<proteinExistence type="predicted"/>
<feature type="region of interest" description="Disordered" evidence="1">
    <location>
        <begin position="130"/>
        <end position="165"/>
    </location>
</feature>
<feature type="compositionally biased region" description="Basic and acidic residues" evidence="1">
    <location>
        <begin position="207"/>
        <end position="234"/>
    </location>
</feature>
<dbReference type="PaxDb" id="3827-XP_004495261.1"/>
<dbReference type="GeneID" id="101495212"/>
<feature type="region of interest" description="Disordered" evidence="1">
    <location>
        <begin position="197"/>
        <end position="254"/>
    </location>
</feature>
<organism evidence="2 3">
    <name type="scientific">Cicer arietinum</name>
    <name type="common">Chickpea</name>
    <name type="synonym">Garbanzo</name>
    <dbReference type="NCBI Taxonomy" id="3827"/>
    <lineage>
        <taxon>Eukaryota</taxon>
        <taxon>Viridiplantae</taxon>
        <taxon>Streptophyta</taxon>
        <taxon>Embryophyta</taxon>
        <taxon>Tracheophyta</taxon>
        <taxon>Spermatophyta</taxon>
        <taxon>Magnoliopsida</taxon>
        <taxon>eudicotyledons</taxon>
        <taxon>Gunneridae</taxon>
        <taxon>Pentapetalae</taxon>
        <taxon>rosids</taxon>
        <taxon>fabids</taxon>
        <taxon>Fabales</taxon>
        <taxon>Fabaceae</taxon>
        <taxon>Papilionoideae</taxon>
        <taxon>50 kb inversion clade</taxon>
        <taxon>NPAAA clade</taxon>
        <taxon>Hologalegina</taxon>
        <taxon>IRL clade</taxon>
        <taxon>Cicereae</taxon>
        <taxon>Cicer</taxon>
    </lineage>
</organism>
<reference evidence="2" key="1">
    <citation type="journal article" date="2013" name="Nat. Biotechnol.">
        <title>Draft genome sequence of chickpea (Cicer arietinum) provides a resource for trait improvement.</title>
        <authorList>
            <person name="Varshney R.K."/>
            <person name="Song C."/>
            <person name="Saxena R.K."/>
            <person name="Azam S."/>
            <person name="Yu S."/>
            <person name="Sharpe A.G."/>
            <person name="Cannon S."/>
            <person name="Baek J."/>
            <person name="Rosen B.D."/>
            <person name="Tar'an B."/>
            <person name="Millan T."/>
            <person name="Zhang X."/>
            <person name="Ramsay L.D."/>
            <person name="Iwata A."/>
            <person name="Wang Y."/>
            <person name="Nelson W."/>
            <person name="Farmer A.D."/>
            <person name="Gaur P.M."/>
            <person name="Soderlund C."/>
            <person name="Penmetsa R.V."/>
            <person name="Xu C."/>
            <person name="Bharti A.K."/>
            <person name="He W."/>
            <person name="Winter P."/>
            <person name="Zhao S."/>
            <person name="Hane J.K."/>
            <person name="Carrasquilla-Garcia N."/>
            <person name="Condie J.A."/>
            <person name="Upadhyaya H.D."/>
            <person name="Luo M.C."/>
            <person name="Thudi M."/>
            <person name="Gowda C.L."/>
            <person name="Singh N.P."/>
            <person name="Lichtenzveig J."/>
            <person name="Gali K.K."/>
            <person name="Rubio J."/>
            <person name="Nadarajan N."/>
            <person name="Dolezel J."/>
            <person name="Bansal K.C."/>
            <person name="Xu X."/>
            <person name="Edwards D."/>
            <person name="Zhang G."/>
            <person name="Kahl G."/>
            <person name="Gil J."/>
            <person name="Singh K.B."/>
            <person name="Datta S.K."/>
            <person name="Jackson S.A."/>
            <person name="Wang J."/>
            <person name="Cook D.R."/>
        </authorList>
    </citation>
    <scope>NUCLEOTIDE SEQUENCE [LARGE SCALE GENOMIC DNA]</scope>
    <source>
        <strain evidence="2">cv. CDC Frontier</strain>
    </source>
</reference>
<gene>
    <name evidence="3" type="primary">LOC101495212</name>
</gene>
<dbReference type="RefSeq" id="XP_004495262.1">
    <property type="nucleotide sequence ID" value="XM_004495205.3"/>
</dbReference>